<dbReference type="PROSITE" id="PS50932">
    <property type="entry name" value="HTH_LACI_2"/>
    <property type="match status" value="1"/>
</dbReference>
<keyword evidence="2" id="KW-0238">DNA-binding</keyword>
<comment type="caution">
    <text evidence="5">The sequence shown here is derived from an EMBL/GenBank/DDBJ whole genome shotgun (WGS) entry which is preliminary data.</text>
</comment>
<dbReference type="SUPFAM" id="SSF47413">
    <property type="entry name" value="lambda repressor-like DNA-binding domains"/>
    <property type="match status" value="1"/>
</dbReference>
<dbReference type="PANTHER" id="PTHR30146:SF155">
    <property type="entry name" value="ALANINE RACEMASE"/>
    <property type="match status" value="1"/>
</dbReference>
<dbReference type="SMART" id="SM00354">
    <property type="entry name" value="HTH_LACI"/>
    <property type="match status" value="1"/>
</dbReference>
<dbReference type="Pfam" id="PF00356">
    <property type="entry name" value="LacI"/>
    <property type="match status" value="1"/>
</dbReference>
<dbReference type="CDD" id="cd01392">
    <property type="entry name" value="HTH_LacI"/>
    <property type="match status" value="1"/>
</dbReference>
<dbReference type="Pfam" id="PF13377">
    <property type="entry name" value="Peripla_BP_3"/>
    <property type="match status" value="1"/>
</dbReference>
<evidence type="ECO:0000256" key="2">
    <source>
        <dbReference type="ARBA" id="ARBA00023125"/>
    </source>
</evidence>
<dbReference type="Proteomes" id="UP001165092">
    <property type="component" value="Unassembled WGS sequence"/>
</dbReference>
<keyword evidence="3" id="KW-0804">Transcription</keyword>
<dbReference type="EMBL" id="BSQG01000001">
    <property type="protein sequence ID" value="GLU46243.1"/>
    <property type="molecule type" value="Genomic_DNA"/>
</dbReference>
<keyword evidence="6" id="KW-1185">Reference proteome</keyword>
<keyword evidence="1" id="KW-0805">Transcription regulation</keyword>
<organism evidence="5 6">
    <name type="scientific">Nocardiopsis ansamitocini</name>
    <dbReference type="NCBI Taxonomy" id="1670832"/>
    <lineage>
        <taxon>Bacteria</taxon>
        <taxon>Bacillati</taxon>
        <taxon>Actinomycetota</taxon>
        <taxon>Actinomycetes</taxon>
        <taxon>Streptosporangiales</taxon>
        <taxon>Nocardiopsidaceae</taxon>
        <taxon>Nocardiopsis</taxon>
    </lineage>
</organism>
<evidence type="ECO:0000256" key="3">
    <source>
        <dbReference type="ARBA" id="ARBA00023163"/>
    </source>
</evidence>
<reference evidence="5" key="1">
    <citation type="submission" date="2023-02" db="EMBL/GenBank/DDBJ databases">
        <title>Nocardiopsis ansamitocini NBRC 112285.</title>
        <authorList>
            <person name="Ichikawa N."/>
            <person name="Sato H."/>
            <person name="Tonouchi N."/>
        </authorList>
    </citation>
    <scope>NUCLEOTIDE SEQUENCE</scope>
    <source>
        <strain evidence="5">NBRC 112285</strain>
    </source>
</reference>
<name>A0A9W6P341_9ACTN</name>
<dbReference type="RefSeq" id="WP_285757093.1">
    <property type="nucleotide sequence ID" value="NZ_BSQG01000001.1"/>
</dbReference>
<dbReference type="PANTHER" id="PTHR30146">
    <property type="entry name" value="LACI-RELATED TRANSCRIPTIONAL REPRESSOR"/>
    <property type="match status" value="1"/>
</dbReference>
<protein>
    <submittedName>
        <fullName evidence="5">LacI family transcriptional regulator</fullName>
    </submittedName>
</protein>
<dbReference type="InterPro" id="IPR046335">
    <property type="entry name" value="LacI/GalR-like_sensor"/>
</dbReference>
<evidence type="ECO:0000313" key="5">
    <source>
        <dbReference type="EMBL" id="GLU46243.1"/>
    </source>
</evidence>
<dbReference type="AlphaFoldDB" id="A0A9W6P341"/>
<dbReference type="CDD" id="cd06267">
    <property type="entry name" value="PBP1_LacI_sugar_binding-like"/>
    <property type="match status" value="1"/>
</dbReference>
<evidence type="ECO:0000313" key="6">
    <source>
        <dbReference type="Proteomes" id="UP001165092"/>
    </source>
</evidence>
<dbReference type="GO" id="GO:0000976">
    <property type="term" value="F:transcription cis-regulatory region binding"/>
    <property type="evidence" value="ECO:0007669"/>
    <property type="project" value="TreeGrafter"/>
</dbReference>
<dbReference type="Gene3D" id="1.10.260.40">
    <property type="entry name" value="lambda repressor-like DNA-binding domains"/>
    <property type="match status" value="1"/>
</dbReference>
<dbReference type="GO" id="GO:0003700">
    <property type="term" value="F:DNA-binding transcription factor activity"/>
    <property type="evidence" value="ECO:0007669"/>
    <property type="project" value="TreeGrafter"/>
</dbReference>
<evidence type="ECO:0000256" key="1">
    <source>
        <dbReference type="ARBA" id="ARBA00023015"/>
    </source>
</evidence>
<dbReference type="SUPFAM" id="SSF53822">
    <property type="entry name" value="Periplasmic binding protein-like I"/>
    <property type="match status" value="1"/>
</dbReference>
<feature type="domain" description="HTH lacI-type" evidence="4">
    <location>
        <begin position="4"/>
        <end position="58"/>
    </location>
</feature>
<dbReference type="PROSITE" id="PS00356">
    <property type="entry name" value="HTH_LACI_1"/>
    <property type="match status" value="1"/>
</dbReference>
<dbReference type="InterPro" id="IPR028082">
    <property type="entry name" value="Peripla_BP_I"/>
</dbReference>
<accession>A0A9W6P341</accession>
<dbReference type="Gene3D" id="3.40.50.2300">
    <property type="match status" value="2"/>
</dbReference>
<sequence length="338" mass="35719">MRRPTIVDIAKAAGVSKGAVSYALNGRPGVSDATRQRILDIAEQLGWAPSSAARALSDGRAGVIGLVVDRPARALSAEPFFMRLIGGIQEELAGGGTALMLQAADDRELELATYQRWHAERRVDGVLLVDLRRNDSRLPVLAEMGLPAVVIGGPEYTDGFSCAWTDDAEAMNEVVEYLAALGHRRITRVAGPAEFVHTEVRSIAFDRTAREVGLDAAEVVYADYTSAKAAEVTRALLGSEAPPSALIFDNDLMAVAALGVAQELGVSVPEQLSIVAWDDSVICGAIRPALTAVGRDVNQHGRLAVSLLMERIAGAAVKAVPTLPSRLLPRASTGPAGR</sequence>
<proteinExistence type="predicted"/>
<dbReference type="InterPro" id="IPR010982">
    <property type="entry name" value="Lambda_DNA-bd_dom_sf"/>
</dbReference>
<evidence type="ECO:0000259" key="4">
    <source>
        <dbReference type="PROSITE" id="PS50932"/>
    </source>
</evidence>
<dbReference type="InterPro" id="IPR000843">
    <property type="entry name" value="HTH_LacI"/>
</dbReference>
<gene>
    <name evidence="5" type="ORF">Nans01_05940</name>
</gene>